<evidence type="ECO:0000313" key="3">
    <source>
        <dbReference type="Proteomes" id="UP001181622"/>
    </source>
</evidence>
<protein>
    <submittedName>
        <fullName evidence="2">N-acetylneuraminate synthase family protein</fullName>
    </submittedName>
</protein>
<dbReference type="Pfam" id="PF03102">
    <property type="entry name" value="NeuB"/>
    <property type="match status" value="1"/>
</dbReference>
<dbReference type="SUPFAM" id="SSF51569">
    <property type="entry name" value="Aldolase"/>
    <property type="match status" value="1"/>
</dbReference>
<evidence type="ECO:0000259" key="1">
    <source>
        <dbReference type="PROSITE" id="PS50844"/>
    </source>
</evidence>
<keyword evidence="3" id="KW-1185">Reference proteome</keyword>
<dbReference type="InterPro" id="IPR013132">
    <property type="entry name" value="PseI/NeuA/B-like_N"/>
</dbReference>
<dbReference type="Pfam" id="PF08666">
    <property type="entry name" value="SAF"/>
    <property type="match status" value="1"/>
</dbReference>
<dbReference type="Gene3D" id="3.90.1210.10">
    <property type="entry name" value="Antifreeze-like/N-acetylneuraminic acid synthase C-terminal domain"/>
    <property type="match status" value="1"/>
</dbReference>
<sequence>MPPHWLAWPQAGATCAVIAEIAQAHDGSLGQAHAYIDCAARAGAHAVKFQTHIASAESTAAEPWRVKFSRQDATRYDYWRRMEFTPEQWAELKRHADEMGLVFLSSPFSGEAVELLRRLDMTAWKVASGELTNLPMIREMAKDGRPVMLSSGMSPLSEIDDAVEVVRAAGAPFATFQCTTRYPSPPEAIGLNVLGQLRDRYGSAVGLSDHSGTIFPALAASAAFSAEIVEVHLTMSREMFGPDVVASVTPQELRQIVDGIHFIERMRAAPLDKSTLDPSVAGMRDIFLKSVVAARDLSAGTVVSREDLGLKKPGSGIPAAQVDDLIGRRLARDVVRDAALKFEDFTAS</sequence>
<reference evidence="2" key="1">
    <citation type="submission" date="2020-10" db="EMBL/GenBank/DDBJ databases">
        <authorList>
            <person name="Abbas A."/>
            <person name="Razzaq R."/>
            <person name="Waqas M."/>
            <person name="Abbas N."/>
            <person name="Nielsen T.K."/>
            <person name="Hansen L.H."/>
            <person name="Hussain S."/>
            <person name="Shahid M."/>
        </authorList>
    </citation>
    <scope>NUCLEOTIDE SEQUENCE</scope>
    <source>
        <strain evidence="2">S14</strain>
    </source>
</reference>
<dbReference type="PANTHER" id="PTHR42966">
    <property type="entry name" value="N-ACETYLNEURAMINATE SYNTHASE"/>
    <property type="match status" value="1"/>
</dbReference>
<dbReference type="InterPro" id="IPR013785">
    <property type="entry name" value="Aldolase_TIM"/>
</dbReference>
<proteinExistence type="predicted"/>
<dbReference type="SUPFAM" id="SSF51269">
    <property type="entry name" value="AFP III-like domain"/>
    <property type="match status" value="1"/>
</dbReference>
<dbReference type="InterPro" id="IPR051690">
    <property type="entry name" value="PseI-like"/>
</dbReference>
<name>A0ABU1DAQ8_9HYPH</name>
<dbReference type="CDD" id="cd11615">
    <property type="entry name" value="SAF_NeuB_like"/>
    <property type="match status" value="1"/>
</dbReference>
<dbReference type="InterPro" id="IPR013974">
    <property type="entry name" value="SAF"/>
</dbReference>
<evidence type="ECO:0000313" key="2">
    <source>
        <dbReference type="EMBL" id="MDR4305204.1"/>
    </source>
</evidence>
<accession>A0ABU1DAQ8</accession>
<dbReference type="InterPro" id="IPR057736">
    <property type="entry name" value="SAF_PseI/NeuA/NeuB"/>
</dbReference>
<dbReference type="InterPro" id="IPR006190">
    <property type="entry name" value="SAF_AFP_Neu5Ac"/>
</dbReference>
<dbReference type="PROSITE" id="PS50844">
    <property type="entry name" value="AFP_LIKE"/>
    <property type="match status" value="1"/>
</dbReference>
<gene>
    <name evidence="2" type="ORF">IHQ68_01000</name>
</gene>
<comment type="caution">
    <text evidence="2">The sequence shown here is derived from an EMBL/GenBank/DDBJ whole genome shotgun (WGS) entry which is preliminary data.</text>
</comment>
<dbReference type="SMART" id="SM00858">
    <property type="entry name" value="SAF"/>
    <property type="match status" value="1"/>
</dbReference>
<organism evidence="2 3">
    <name type="scientific">Chelatococcus sambhunathii</name>
    <dbReference type="NCBI Taxonomy" id="363953"/>
    <lineage>
        <taxon>Bacteria</taxon>
        <taxon>Pseudomonadati</taxon>
        <taxon>Pseudomonadota</taxon>
        <taxon>Alphaproteobacteria</taxon>
        <taxon>Hyphomicrobiales</taxon>
        <taxon>Chelatococcaceae</taxon>
        <taxon>Chelatococcus</taxon>
    </lineage>
</organism>
<dbReference type="PANTHER" id="PTHR42966:SF1">
    <property type="entry name" value="SIALIC ACID SYNTHASE"/>
    <property type="match status" value="1"/>
</dbReference>
<dbReference type="InterPro" id="IPR036732">
    <property type="entry name" value="AFP_Neu5c_C_sf"/>
</dbReference>
<dbReference type="Proteomes" id="UP001181622">
    <property type="component" value="Unassembled WGS sequence"/>
</dbReference>
<dbReference type="EMBL" id="JADBEO010000002">
    <property type="protein sequence ID" value="MDR4305204.1"/>
    <property type="molecule type" value="Genomic_DNA"/>
</dbReference>
<dbReference type="Gene3D" id="3.20.20.70">
    <property type="entry name" value="Aldolase class I"/>
    <property type="match status" value="1"/>
</dbReference>
<feature type="domain" description="AFP-like" evidence="1">
    <location>
        <begin position="290"/>
        <end position="348"/>
    </location>
</feature>